<name>A0A7W7YIL5_9BACT</name>
<evidence type="ECO:0000256" key="6">
    <source>
        <dbReference type="ARBA" id="ARBA00023316"/>
    </source>
</evidence>
<dbReference type="InterPro" id="IPR036505">
    <property type="entry name" value="Amidase/PGRP_sf"/>
</dbReference>
<dbReference type="GO" id="GO:0008745">
    <property type="term" value="F:N-acetylmuramoyl-L-alanine amidase activity"/>
    <property type="evidence" value="ECO:0007669"/>
    <property type="project" value="UniProtKB-EC"/>
</dbReference>
<dbReference type="GO" id="GO:0009253">
    <property type="term" value="P:peptidoglycan catabolic process"/>
    <property type="evidence" value="ECO:0007669"/>
    <property type="project" value="InterPro"/>
</dbReference>
<dbReference type="AlphaFoldDB" id="A0A7W7YIL5"/>
<sequence length="267" mass="29958">MSVRRLQTGKVCLIPHTAAMNKGSALLALPLALVALVVFVACGSPAGRSKIAMWEARYNDNSLGRVTPEQLLREVGLRPDLIPAGKVGRYKYRPMTPKYITIHSTQNYSGDAYNHALALKRGALRATKRPGGNRIGFLTWHFTTQSNVAIQHLPCREQGEHADFDGPGNNYSIGIEMCEHRGNDIALTIDKTARLTAYLMYVYGIPLNHVVPHYHWPRISPSIKDPHKNCPHFLLDRGRPGPTWQWYLRRVNLHYNRLVPGPARTLG</sequence>
<dbReference type="Gene3D" id="3.40.80.10">
    <property type="entry name" value="Peptidoglycan recognition protein-like"/>
    <property type="match status" value="1"/>
</dbReference>
<dbReference type="PANTHER" id="PTHR30417:SF11">
    <property type="entry name" value="N-ACETYLMURAMOYL-L-ALANINE AMIDASE XLYA"/>
    <property type="match status" value="1"/>
</dbReference>
<reference evidence="8 9" key="1">
    <citation type="submission" date="2020-08" db="EMBL/GenBank/DDBJ databases">
        <title>Genomic Encyclopedia of Type Strains, Phase IV (KMG-IV): sequencing the most valuable type-strain genomes for metagenomic binning, comparative biology and taxonomic classification.</title>
        <authorList>
            <person name="Goeker M."/>
        </authorList>
    </citation>
    <scope>NUCLEOTIDE SEQUENCE [LARGE SCALE GENOMIC DNA]</scope>
    <source>
        <strain evidence="8 9">DSM 12251</strain>
    </source>
</reference>
<dbReference type="InterPro" id="IPR002502">
    <property type="entry name" value="Amidase_domain"/>
</dbReference>
<evidence type="ECO:0000256" key="4">
    <source>
        <dbReference type="ARBA" id="ARBA00022969"/>
    </source>
</evidence>
<dbReference type="SMART" id="SM00644">
    <property type="entry name" value="Ami_2"/>
    <property type="match status" value="1"/>
</dbReference>
<evidence type="ECO:0000256" key="1">
    <source>
        <dbReference type="ARBA" id="ARBA00001561"/>
    </source>
</evidence>
<evidence type="ECO:0000256" key="3">
    <source>
        <dbReference type="ARBA" id="ARBA00022801"/>
    </source>
</evidence>
<dbReference type="GO" id="GO:0030420">
    <property type="term" value="P:establishment of competence for transformation"/>
    <property type="evidence" value="ECO:0007669"/>
    <property type="project" value="UniProtKB-KW"/>
</dbReference>
<dbReference type="RefSeq" id="WP_246430957.1">
    <property type="nucleotide sequence ID" value="NZ_JACHIF010000002.1"/>
</dbReference>
<evidence type="ECO:0000313" key="8">
    <source>
        <dbReference type="EMBL" id="MBB5036893.1"/>
    </source>
</evidence>
<gene>
    <name evidence="8" type="ORF">HNQ64_001135</name>
</gene>
<organism evidence="8 9">
    <name type="scientific">Prosthecobacter dejongeii</name>
    <dbReference type="NCBI Taxonomy" id="48465"/>
    <lineage>
        <taxon>Bacteria</taxon>
        <taxon>Pseudomonadati</taxon>
        <taxon>Verrucomicrobiota</taxon>
        <taxon>Verrucomicrobiia</taxon>
        <taxon>Verrucomicrobiales</taxon>
        <taxon>Verrucomicrobiaceae</taxon>
        <taxon>Prosthecobacter</taxon>
    </lineage>
</organism>
<proteinExistence type="predicted"/>
<protein>
    <recommendedName>
        <fullName evidence="2">N-acetylmuramoyl-L-alanine amidase</fullName>
        <ecNumber evidence="2">3.5.1.28</ecNumber>
    </recommendedName>
</protein>
<dbReference type="GO" id="GO:0009254">
    <property type="term" value="P:peptidoglycan turnover"/>
    <property type="evidence" value="ECO:0007669"/>
    <property type="project" value="TreeGrafter"/>
</dbReference>
<keyword evidence="6" id="KW-0961">Cell wall biogenesis/degradation</keyword>
<evidence type="ECO:0000256" key="5">
    <source>
        <dbReference type="ARBA" id="ARBA00023287"/>
    </source>
</evidence>
<dbReference type="SUPFAM" id="SSF55846">
    <property type="entry name" value="N-acetylmuramoyl-L-alanine amidase-like"/>
    <property type="match status" value="1"/>
</dbReference>
<dbReference type="EMBL" id="JACHIF010000002">
    <property type="protein sequence ID" value="MBB5036893.1"/>
    <property type="molecule type" value="Genomic_DNA"/>
</dbReference>
<feature type="domain" description="N-acetylmuramoyl-L-alanine amidase" evidence="7">
    <location>
        <begin position="87"/>
        <end position="227"/>
    </location>
</feature>
<comment type="caution">
    <text evidence="8">The sequence shown here is derived from an EMBL/GenBank/DDBJ whole genome shotgun (WGS) entry which is preliminary data.</text>
</comment>
<dbReference type="Pfam" id="PF01510">
    <property type="entry name" value="Amidase_2"/>
    <property type="match status" value="1"/>
</dbReference>
<dbReference type="PANTHER" id="PTHR30417">
    <property type="entry name" value="N-ACETYLMURAMOYL-L-ALANINE AMIDASE AMID"/>
    <property type="match status" value="1"/>
</dbReference>
<keyword evidence="5" id="KW-0178">Competence</keyword>
<dbReference type="GO" id="GO:0071555">
    <property type="term" value="P:cell wall organization"/>
    <property type="evidence" value="ECO:0007669"/>
    <property type="project" value="UniProtKB-KW"/>
</dbReference>
<keyword evidence="3 8" id="KW-0378">Hydrolase</keyword>
<dbReference type="EC" id="3.5.1.28" evidence="2"/>
<dbReference type="Proteomes" id="UP000534294">
    <property type="component" value="Unassembled WGS sequence"/>
</dbReference>
<dbReference type="GO" id="GO:0030435">
    <property type="term" value="P:sporulation resulting in formation of a cellular spore"/>
    <property type="evidence" value="ECO:0007669"/>
    <property type="project" value="UniProtKB-KW"/>
</dbReference>
<comment type="catalytic activity">
    <reaction evidence="1">
        <text>Hydrolyzes the link between N-acetylmuramoyl residues and L-amino acid residues in certain cell-wall glycopeptides.</text>
        <dbReference type="EC" id="3.5.1.28"/>
    </reaction>
</comment>
<accession>A0A7W7YIL5</accession>
<evidence type="ECO:0000256" key="2">
    <source>
        <dbReference type="ARBA" id="ARBA00011901"/>
    </source>
</evidence>
<keyword evidence="9" id="KW-1185">Reference proteome</keyword>
<dbReference type="InterPro" id="IPR051206">
    <property type="entry name" value="NAMLAA_amidase_2"/>
</dbReference>
<evidence type="ECO:0000259" key="7">
    <source>
        <dbReference type="SMART" id="SM00644"/>
    </source>
</evidence>
<evidence type="ECO:0000313" key="9">
    <source>
        <dbReference type="Proteomes" id="UP000534294"/>
    </source>
</evidence>
<dbReference type="CDD" id="cd06583">
    <property type="entry name" value="PGRP"/>
    <property type="match status" value="1"/>
</dbReference>
<keyword evidence="4" id="KW-0749">Sporulation</keyword>